<proteinExistence type="predicted"/>
<dbReference type="RefSeq" id="WP_008476667.1">
    <property type="nucleotide sequence ID" value="NZ_CAGS01000148.1"/>
</dbReference>
<protein>
    <submittedName>
        <fullName evidence="1">Uncharacterized protein</fullName>
    </submittedName>
</protein>
<sequence>MAEKIYLYHVEVKEVGPFESMDEVLAGGWEREEIPVINARYLIPHDGILSFSYSYPLPGPRPDLEVLRHQCRCGELFEIVVEAGSVQSEGKVHYSCRRCGKENRFFNVFRQGQPHKGARFYRGEGED</sequence>
<organism evidence="1 2">
    <name type="scientific">Nitrolancea hollandica Lb</name>
    <dbReference type="NCBI Taxonomy" id="1129897"/>
    <lineage>
        <taxon>Bacteria</taxon>
        <taxon>Pseudomonadati</taxon>
        <taxon>Thermomicrobiota</taxon>
        <taxon>Thermomicrobia</taxon>
        <taxon>Sphaerobacterales</taxon>
        <taxon>Sphaerobacterineae</taxon>
        <taxon>Sphaerobacteraceae</taxon>
        <taxon>Nitrolancea</taxon>
    </lineage>
</organism>
<gene>
    <name evidence="1" type="ORF">NITHO_2310018</name>
</gene>
<dbReference type="AlphaFoldDB" id="I4EFL3"/>
<accession>I4EFL3</accession>
<name>I4EFL3_9BACT</name>
<reference evidence="1 2" key="1">
    <citation type="journal article" date="2012" name="ISME J.">
        <title>Nitrification expanded: discovery, physiology and genomics of a nitrite-oxidizing bacterium from the phylum Chloroflexi.</title>
        <authorList>
            <person name="Sorokin D.Y."/>
            <person name="Lucker S."/>
            <person name="Vejmelkova D."/>
            <person name="Kostrikina N.A."/>
            <person name="Kleerebezem R."/>
            <person name="Rijpstra W.I."/>
            <person name="Damste J.S."/>
            <person name="Le Paslier D."/>
            <person name="Muyzer G."/>
            <person name="Wagner M."/>
            <person name="van Loosdrecht M.C."/>
            <person name="Daims H."/>
        </authorList>
    </citation>
    <scope>NUCLEOTIDE SEQUENCE [LARGE SCALE GENOMIC DNA]</scope>
    <source>
        <strain evidence="2">none</strain>
    </source>
</reference>
<keyword evidence="2" id="KW-1185">Reference proteome</keyword>
<evidence type="ECO:0000313" key="2">
    <source>
        <dbReference type="Proteomes" id="UP000004221"/>
    </source>
</evidence>
<dbReference type="EMBL" id="CAGS01000148">
    <property type="protein sequence ID" value="CCF83475.1"/>
    <property type="molecule type" value="Genomic_DNA"/>
</dbReference>
<dbReference type="Proteomes" id="UP000004221">
    <property type="component" value="Unassembled WGS sequence"/>
</dbReference>
<evidence type="ECO:0000313" key="1">
    <source>
        <dbReference type="EMBL" id="CCF83475.1"/>
    </source>
</evidence>
<comment type="caution">
    <text evidence="1">The sequence shown here is derived from an EMBL/GenBank/DDBJ whole genome shotgun (WGS) entry which is preliminary data.</text>
</comment>